<reference evidence="3 4" key="1">
    <citation type="journal article" date="2019" name="Sci. Rep.">
        <title>Comparative genomics of chytrid fungi reveal insights into the obligate biotrophic and pathogenic lifestyle of Synchytrium endobioticum.</title>
        <authorList>
            <person name="van de Vossenberg B.T.L.H."/>
            <person name="Warris S."/>
            <person name="Nguyen H.D.T."/>
            <person name="van Gent-Pelzer M.P.E."/>
            <person name="Joly D.L."/>
            <person name="van de Geest H.C."/>
            <person name="Bonants P.J.M."/>
            <person name="Smith D.S."/>
            <person name="Levesque C.A."/>
            <person name="van der Lee T.A.J."/>
        </authorList>
    </citation>
    <scope>NUCLEOTIDE SEQUENCE [LARGE SCALE GENOMIC DNA]</scope>
    <source>
        <strain evidence="3 4">CBS 809.83</strain>
    </source>
</reference>
<dbReference type="Proteomes" id="UP000318582">
    <property type="component" value="Unassembled WGS sequence"/>
</dbReference>
<feature type="region of interest" description="Disordered" evidence="1">
    <location>
        <begin position="198"/>
        <end position="217"/>
    </location>
</feature>
<dbReference type="InterPro" id="IPR000719">
    <property type="entry name" value="Prot_kinase_dom"/>
</dbReference>
<keyword evidence="4" id="KW-1185">Reference proteome</keyword>
<protein>
    <recommendedName>
        <fullName evidence="2">Protein kinase domain-containing protein</fullName>
    </recommendedName>
</protein>
<evidence type="ECO:0000259" key="2">
    <source>
        <dbReference type="PROSITE" id="PS50011"/>
    </source>
</evidence>
<dbReference type="PROSITE" id="PS50011">
    <property type="entry name" value="PROTEIN_KINASE_DOM"/>
    <property type="match status" value="1"/>
</dbReference>
<evidence type="ECO:0000313" key="4">
    <source>
        <dbReference type="Proteomes" id="UP000318582"/>
    </source>
</evidence>
<name>A0A507DZ70_9FUNG</name>
<comment type="caution">
    <text evidence="3">The sequence shown here is derived from an EMBL/GenBank/DDBJ whole genome shotgun (WGS) entry which is preliminary data.</text>
</comment>
<dbReference type="SUPFAM" id="SSF56112">
    <property type="entry name" value="Protein kinase-like (PK-like)"/>
    <property type="match status" value="1"/>
</dbReference>
<dbReference type="InterPro" id="IPR011009">
    <property type="entry name" value="Kinase-like_dom_sf"/>
</dbReference>
<dbReference type="AlphaFoldDB" id="A0A507DZ70"/>
<evidence type="ECO:0000256" key="1">
    <source>
        <dbReference type="SAM" id="MobiDB-lite"/>
    </source>
</evidence>
<dbReference type="GO" id="GO:0004672">
    <property type="term" value="F:protein kinase activity"/>
    <property type="evidence" value="ECO:0007669"/>
    <property type="project" value="InterPro"/>
</dbReference>
<feature type="compositionally biased region" description="Low complexity" evidence="1">
    <location>
        <begin position="203"/>
        <end position="216"/>
    </location>
</feature>
<sequence>MTTSPLTDPLAAKLADMSLQQSASGSPTSVPPLPEPAVLRARDRYTTDASLPPITSTHHATLTPAHDTLTGMSVVLKRGSSQARIAHELTVLRTLRDNRIPNAVALLDSFEDRDTGSGTVLVFRKLENLPNFADVDLVVIARWVRAIAETLNGIHGLKIAHTCISPSTLMLTGPADSETSSLLITSWGDAQFLVPPPPPPSVSSPVATAATSNAAAAPPPPDFTAPDIHALGSLFGRWLEPYVPNCALNYLNSSFVRKSTTTYISRKLTDKLDAQRMNREPNWHPAVANAADLLAKLLEPDDEVLIDAAQVLAHPFCKLQEADFEGTDKVAWRGEMMKVGVRGARGSAAVYREPKIYMRGH</sequence>
<accession>A0A507DZ70</accession>
<organism evidence="3 4">
    <name type="scientific">Powellomyces hirtus</name>
    <dbReference type="NCBI Taxonomy" id="109895"/>
    <lineage>
        <taxon>Eukaryota</taxon>
        <taxon>Fungi</taxon>
        <taxon>Fungi incertae sedis</taxon>
        <taxon>Chytridiomycota</taxon>
        <taxon>Chytridiomycota incertae sedis</taxon>
        <taxon>Chytridiomycetes</taxon>
        <taxon>Spizellomycetales</taxon>
        <taxon>Powellomycetaceae</taxon>
        <taxon>Powellomyces</taxon>
    </lineage>
</organism>
<dbReference type="SMART" id="SM00220">
    <property type="entry name" value="S_TKc"/>
    <property type="match status" value="1"/>
</dbReference>
<evidence type="ECO:0000313" key="3">
    <source>
        <dbReference type="EMBL" id="TPX56761.1"/>
    </source>
</evidence>
<feature type="domain" description="Protein kinase" evidence="2">
    <location>
        <begin position="1"/>
        <end position="317"/>
    </location>
</feature>
<dbReference type="GO" id="GO:0005524">
    <property type="term" value="F:ATP binding"/>
    <property type="evidence" value="ECO:0007669"/>
    <property type="project" value="InterPro"/>
</dbReference>
<dbReference type="Gene3D" id="1.10.510.10">
    <property type="entry name" value="Transferase(Phosphotransferase) domain 1"/>
    <property type="match status" value="1"/>
</dbReference>
<proteinExistence type="predicted"/>
<dbReference type="EMBL" id="QEAQ01000065">
    <property type="protein sequence ID" value="TPX56761.1"/>
    <property type="molecule type" value="Genomic_DNA"/>
</dbReference>
<gene>
    <name evidence="3" type="ORF">PhCBS80983_g04285</name>
</gene>
<dbReference type="STRING" id="109895.A0A507DZ70"/>